<feature type="compositionally biased region" description="Acidic residues" evidence="1">
    <location>
        <begin position="258"/>
        <end position="280"/>
    </location>
</feature>
<name>A0AAV5UEC7_9BILA</name>
<dbReference type="AlphaFoldDB" id="A0AAV5UEC7"/>
<comment type="caution">
    <text evidence="2">The sequence shown here is derived from an EMBL/GenBank/DDBJ whole genome shotgun (WGS) entry which is preliminary data.</text>
</comment>
<feature type="region of interest" description="Disordered" evidence="1">
    <location>
        <begin position="146"/>
        <end position="182"/>
    </location>
</feature>
<organism evidence="2 3">
    <name type="scientific">Pristionchus entomophagus</name>
    <dbReference type="NCBI Taxonomy" id="358040"/>
    <lineage>
        <taxon>Eukaryota</taxon>
        <taxon>Metazoa</taxon>
        <taxon>Ecdysozoa</taxon>
        <taxon>Nematoda</taxon>
        <taxon>Chromadorea</taxon>
        <taxon>Rhabditida</taxon>
        <taxon>Rhabditina</taxon>
        <taxon>Diplogasteromorpha</taxon>
        <taxon>Diplogasteroidea</taxon>
        <taxon>Neodiplogasteridae</taxon>
        <taxon>Pristionchus</taxon>
    </lineage>
</organism>
<gene>
    <name evidence="2" type="ORF">PENTCL1PPCAC_27500</name>
</gene>
<feature type="region of interest" description="Disordered" evidence="1">
    <location>
        <begin position="250"/>
        <end position="280"/>
    </location>
</feature>
<reference evidence="2" key="1">
    <citation type="submission" date="2023-10" db="EMBL/GenBank/DDBJ databases">
        <title>Genome assembly of Pristionchus species.</title>
        <authorList>
            <person name="Yoshida K."/>
            <person name="Sommer R.J."/>
        </authorList>
    </citation>
    <scope>NUCLEOTIDE SEQUENCE</scope>
    <source>
        <strain evidence="2">RS0144</strain>
    </source>
</reference>
<evidence type="ECO:0000313" key="3">
    <source>
        <dbReference type="Proteomes" id="UP001432027"/>
    </source>
</evidence>
<evidence type="ECO:0000313" key="2">
    <source>
        <dbReference type="EMBL" id="GMT05326.1"/>
    </source>
</evidence>
<dbReference type="Proteomes" id="UP001432027">
    <property type="component" value="Unassembled WGS sequence"/>
</dbReference>
<dbReference type="EMBL" id="BTSX01000006">
    <property type="protein sequence ID" value="GMT05326.1"/>
    <property type="molecule type" value="Genomic_DNA"/>
</dbReference>
<evidence type="ECO:0000256" key="1">
    <source>
        <dbReference type="SAM" id="MobiDB-lite"/>
    </source>
</evidence>
<proteinExistence type="predicted"/>
<accession>A0AAV5UEC7</accession>
<keyword evidence="3" id="KW-1185">Reference proteome</keyword>
<protein>
    <submittedName>
        <fullName evidence="2">Uncharacterized protein</fullName>
    </submittedName>
</protein>
<sequence length="316" mass="37177">MRKEKNHRRFHQYVCQTGPSYIRKDTIEYDSCDVYPIRKNGYSYTETRKMWEENMSPYDNSGVLREDPFGINDYAVNFSLNKKKRWTINEEIVEKIEEVQDPRKKVRVSASIHTQDVSKCGYFYEGTQRDLGCIEYHSVARDGTITHRNSEKGRTRLRSFSRPEPRPTRPHYGPRPLRYREKNNLHEDSDLPVEEKSRFQKAHVHYTTTHLTALPSMHNKASHRSLKYSYVPCGRDFKFARNPTMLEVIQSTRGNDRDENDVSGDEESDQDEVIDEEDLTEYDVIDEKKVDRSSLPTIVEDLSTLVVSNRKNIKNK</sequence>